<keyword evidence="4" id="KW-0812">Transmembrane</keyword>
<feature type="transmembrane region" description="Helical" evidence="4">
    <location>
        <begin position="12"/>
        <end position="35"/>
    </location>
</feature>
<dbReference type="PANTHER" id="PTHR30093">
    <property type="entry name" value="GENERAL SECRETION PATHWAY PROTEIN G"/>
    <property type="match status" value="1"/>
</dbReference>
<dbReference type="Proteomes" id="UP000252884">
    <property type="component" value="Unassembled WGS sequence"/>
</dbReference>
<protein>
    <submittedName>
        <fullName evidence="5">Type IV pilus assembly protein PilA</fullName>
    </submittedName>
</protein>
<sequence length="173" mass="17869">MKRSMRTMQKGFTLIELMIVVAIIGILAAVALPAYQDYTKKAKMSEIILAASGCRTTITEAYQSASGASAAPAAGGWGCESASQTSKYVSAIQTNGNGMVRVTINTGIDAALNGKFVYLVPQDNNGNVLTTTNIPAQIGQWVCGVPSADTAAVGKFLPGSCKTVVTPSGTFAP</sequence>
<reference evidence="5 6" key="1">
    <citation type="submission" date="2018-07" db="EMBL/GenBank/DDBJ databases">
        <title>Genomic Encyclopedia of Type Strains, Phase IV (KMG-IV): sequencing the most valuable type-strain genomes for metagenomic binning, comparative biology and taxonomic classification.</title>
        <authorList>
            <person name="Goeker M."/>
        </authorList>
    </citation>
    <scope>NUCLEOTIDE SEQUENCE [LARGE SCALE GENOMIC DNA]</scope>
    <source>
        <strain evidence="5 6">DSM 21634</strain>
    </source>
</reference>
<dbReference type="InterPro" id="IPR012902">
    <property type="entry name" value="N_methyl_site"/>
</dbReference>
<dbReference type="PROSITE" id="PS00409">
    <property type="entry name" value="PROKAR_NTER_METHYL"/>
    <property type="match status" value="1"/>
</dbReference>
<evidence type="ECO:0000313" key="5">
    <source>
        <dbReference type="EMBL" id="RCW65637.1"/>
    </source>
</evidence>
<dbReference type="Pfam" id="PF00114">
    <property type="entry name" value="Pilin"/>
    <property type="match status" value="1"/>
</dbReference>
<accession>A0A368XGN8</accession>
<evidence type="ECO:0000256" key="3">
    <source>
        <dbReference type="RuleBase" id="RU000389"/>
    </source>
</evidence>
<dbReference type="PANTHER" id="PTHR30093:SF34">
    <property type="entry name" value="PREPILIN PEPTIDASE-DEPENDENT PROTEIN D"/>
    <property type="match status" value="1"/>
</dbReference>
<dbReference type="InterPro" id="IPR001082">
    <property type="entry name" value="Pilin"/>
</dbReference>
<dbReference type="SUPFAM" id="SSF54523">
    <property type="entry name" value="Pili subunits"/>
    <property type="match status" value="1"/>
</dbReference>
<comment type="caution">
    <text evidence="5">The sequence shown here is derived from an EMBL/GenBank/DDBJ whole genome shotgun (WGS) entry which is preliminary data.</text>
</comment>
<keyword evidence="6" id="KW-1185">Reference proteome</keyword>
<dbReference type="GO" id="GO:0007155">
    <property type="term" value="P:cell adhesion"/>
    <property type="evidence" value="ECO:0007669"/>
    <property type="project" value="InterPro"/>
</dbReference>
<dbReference type="Pfam" id="PF07963">
    <property type="entry name" value="N_methyl"/>
    <property type="match status" value="1"/>
</dbReference>
<evidence type="ECO:0000256" key="4">
    <source>
        <dbReference type="SAM" id="Phobius"/>
    </source>
</evidence>
<name>A0A368XGN8_9BURK</name>
<comment type="similarity">
    <text evidence="1 3">Belongs to the N-Me-Phe pilin family.</text>
</comment>
<gene>
    <name evidence="5" type="ORF">DES41_11288</name>
</gene>
<dbReference type="Gene3D" id="3.30.700.10">
    <property type="entry name" value="Glycoprotein, Type 4 Pilin"/>
    <property type="match status" value="1"/>
</dbReference>
<evidence type="ECO:0000256" key="1">
    <source>
        <dbReference type="ARBA" id="ARBA00005233"/>
    </source>
</evidence>
<keyword evidence="4" id="KW-0472">Membrane</keyword>
<keyword evidence="3" id="KW-0281">Fimbrium</keyword>
<dbReference type="InterPro" id="IPR045584">
    <property type="entry name" value="Pilin-like"/>
</dbReference>
<dbReference type="NCBIfam" id="TIGR02532">
    <property type="entry name" value="IV_pilin_GFxxxE"/>
    <property type="match status" value="1"/>
</dbReference>
<keyword evidence="2" id="KW-0488">Methylation</keyword>
<evidence type="ECO:0000313" key="6">
    <source>
        <dbReference type="Proteomes" id="UP000252884"/>
    </source>
</evidence>
<keyword evidence="4" id="KW-1133">Transmembrane helix</keyword>
<dbReference type="GO" id="GO:0009289">
    <property type="term" value="C:pilus"/>
    <property type="evidence" value="ECO:0007669"/>
    <property type="project" value="InterPro"/>
</dbReference>
<dbReference type="AlphaFoldDB" id="A0A368XGN8"/>
<evidence type="ECO:0000256" key="2">
    <source>
        <dbReference type="ARBA" id="ARBA00022481"/>
    </source>
</evidence>
<proteinExistence type="inferred from homology"/>
<dbReference type="EMBL" id="QPJK01000012">
    <property type="protein sequence ID" value="RCW65637.1"/>
    <property type="molecule type" value="Genomic_DNA"/>
</dbReference>
<organism evidence="5 6">
    <name type="scientific">Pseudorhodoferax soli</name>
    <dbReference type="NCBI Taxonomy" id="545864"/>
    <lineage>
        <taxon>Bacteria</taxon>
        <taxon>Pseudomonadati</taxon>
        <taxon>Pseudomonadota</taxon>
        <taxon>Betaproteobacteria</taxon>
        <taxon>Burkholderiales</taxon>
        <taxon>Comamonadaceae</taxon>
    </lineage>
</organism>
<dbReference type="OrthoDB" id="8607132at2"/>